<evidence type="ECO:0000259" key="5">
    <source>
        <dbReference type="SMART" id="SM00382"/>
    </source>
</evidence>
<dbReference type="SMART" id="SM00382">
    <property type="entry name" value="AAA"/>
    <property type="match status" value="2"/>
</dbReference>
<evidence type="ECO:0000313" key="7">
    <source>
        <dbReference type="Proteomes" id="UP000635477"/>
    </source>
</evidence>
<dbReference type="CDD" id="cd00009">
    <property type="entry name" value="AAA"/>
    <property type="match status" value="2"/>
</dbReference>
<dbReference type="PRINTS" id="PR00819">
    <property type="entry name" value="CBXCFQXSUPER"/>
</dbReference>
<dbReference type="GO" id="GO:0016887">
    <property type="term" value="F:ATP hydrolysis activity"/>
    <property type="evidence" value="ECO:0007669"/>
    <property type="project" value="InterPro"/>
</dbReference>
<dbReference type="PANTHER" id="PTHR43392">
    <property type="entry name" value="AAA-TYPE ATPASE FAMILY PROTEIN / ANKYRIN REPEAT FAMILY PROTEIN"/>
    <property type="match status" value="1"/>
</dbReference>
<reference evidence="6" key="2">
    <citation type="submission" date="2020-05" db="EMBL/GenBank/DDBJ databases">
        <authorList>
            <person name="Kim H.-S."/>
            <person name="Proctor R.H."/>
            <person name="Brown D.W."/>
        </authorList>
    </citation>
    <scope>NUCLEOTIDE SEQUENCE</scope>
    <source>
        <strain evidence="6">NRRL 22465</strain>
    </source>
</reference>
<feature type="region of interest" description="Disordered" evidence="4">
    <location>
        <begin position="1"/>
        <end position="68"/>
    </location>
</feature>
<dbReference type="InterPro" id="IPR027417">
    <property type="entry name" value="P-loop_NTPase"/>
</dbReference>
<feature type="compositionally biased region" description="Polar residues" evidence="4">
    <location>
        <begin position="26"/>
        <end position="53"/>
    </location>
</feature>
<gene>
    <name evidence="6" type="ORF">FZEAL_8771</name>
</gene>
<keyword evidence="3" id="KW-0067">ATP-binding</keyword>
<name>A0A8H4UD80_9HYPO</name>
<proteinExistence type="inferred from homology"/>
<protein>
    <recommendedName>
        <fullName evidence="5">AAA+ ATPase domain-containing protein</fullName>
    </recommendedName>
</protein>
<dbReference type="Gene3D" id="3.40.50.300">
    <property type="entry name" value="P-loop containing nucleotide triphosphate hydrolases"/>
    <property type="match status" value="3"/>
</dbReference>
<dbReference type="GO" id="GO:0005524">
    <property type="term" value="F:ATP binding"/>
    <property type="evidence" value="ECO:0007669"/>
    <property type="project" value="UniProtKB-KW"/>
</dbReference>
<evidence type="ECO:0000256" key="1">
    <source>
        <dbReference type="ARBA" id="ARBA00010378"/>
    </source>
</evidence>
<sequence length="946" mass="106581">MSSDAPDESGRTSPWSEVSPPVMTPLESSSPVNDENDFTFSVSEPAQIESSEGNAFPKPEKKEKEKKKEKKLVRLTEWTTPLLKHVDPELIDDNSPSRLEWLRQKGENSEQNEIMDEIMAMIGIEEVKAHFLWAKERADIANRWKEDMREINFDLVLHGGDGTGKRRIAQLYAELLSSIGAVSRHKLRLEHKQRITENDGKNHATVIFFPNSEWFETTADMEQVMDTMNKRDDKVVIILAYRTIGEVREASMAVTSESRRRFCNRIVIDNYGEIEIKQFLGRLLKERTGFETKADAETLLRTLAHRLMKQRKAEESDFCNANAIAELFNKTFDDIYNRNHKRLELEWVKWTRTNAPSDGQNLETVKPEDGFTLQDIVGPEPLSLRSTSKAWKGLRQMIGLDSVKREISDLLHVIDFNHQCERQGKQGIAIPLNRFITGPPGVGKTTIAKILAEILSEGGFLSTGKIIVKTALALVGGNGGESEEKTTKALEEAEGGILIIDDAHLLYKDSSGREDSDRQNIIDTLTANVSGKPDANRSVILCGYSEEMEKMALNANQGLQRRFPLEHAIKLDSYTQDELGQILDMMLARDGIAASERGLKVARCMLSRMRTGPTFGNAAEVQNLLFRAKLRRMRRLKDAGMGFADVHHHKLAAEDFDPDWERWFSSNSSNTSLFPGFVGFDHVSGQFERYQKIANGMRRYGIDPRPHIPSAFIFKGPSGTGKTSVAKKVGTIFYDLGFLSSEQVIVCSVTDLVGEYVGKTGPKVRKQFERGLGKVLFIDEAYLLSQKSTFHEEAVAEIIDIMTRPRYAGNMVVILAGYDQDMERLLRTNSGLRSRFPTIVKFKSMAPETCLQHLIQCLAKLKIQIDEATGDHEQRTAVLEVFGRLRKTAQWANGRDVETLAQRIIGYVFIKAGEVEDGTESGGLVVSFEEVREHLEEMLQERGGEL</sequence>
<keyword evidence="2" id="KW-0547">Nucleotide-binding</keyword>
<feature type="domain" description="AAA+ ATPase" evidence="5">
    <location>
        <begin position="430"/>
        <end position="583"/>
    </location>
</feature>
<evidence type="ECO:0000256" key="3">
    <source>
        <dbReference type="ARBA" id="ARBA00022840"/>
    </source>
</evidence>
<evidence type="ECO:0000256" key="4">
    <source>
        <dbReference type="SAM" id="MobiDB-lite"/>
    </source>
</evidence>
<accession>A0A8H4UD80</accession>
<organism evidence="6 7">
    <name type="scientific">Fusarium zealandicum</name>
    <dbReference type="NCBI Taxonomy" id="1053134"/>
    <lineage>
        <taxon>Eukaryota</taxon>
        <taxon>Fungi</taxon>
        <taxon>Dikarya</taxon>
        <taxon>Ascomycota</taxon>
        <taxon>Pezizomycotina</taxon>
        <taxon>Sordariomycetes</taxon>
        <taxon>Hypocreomycetidae</taxon>
        <taxon>Hypocreales</taxon>
        <taxon>Nectriaceae</taxon>
        <taxon>Fusarium</taxon>
        <taxon>Fusarium staphyleae species complex</taxon>
    </lineage>
</organism>
<evidence type="ECO:0000256" key="2">
    <source>
        <dbReference type="ARBA" id="ARBA00022741"/>
    </source>
</evidence>
<dbReference type="InterPro" id="IPR000641">
    <property type="entry name" value="CbxX/CfxQ"/>
</dbReference>
<dbReference type="InterPro" id="IPR050773">
    <property type="entry name" value="CbxX/CfxQ_RuBisCO_ESX"/>
</dbReference>
<dbReference type="FunFam" id="3.40.50.300:FF:000216">
    <property type="entry name" value="Type VII secretion ATPase EccA"/>
    <property type="match status" value="1"/>
</dbReference>
<dbReference type="InterPro" id="IPR003959">
    <property type="entry name" value="ATPase_AAA_core"/>
</dbReference>
<dbReference type="EMBL" id="JABEYC010000772">
    <property type="protein sequence ID" value="KAF4974312.1"/>
    <property type="molecule type" value="Genomic_DNA"/>
</dbReference>
<reference evidence="6" key="1">
    <citation type="journal article" date="2020" name="BMC Genomics">
        <title>Correction to: Identification and distribution of gene clusters required for synthesis of sphingolipid metabolism inhibitors in diverse species of the filamentous fungus Fusarium.</title>
        <authorList>
            <person name="Kim H.S."/>
            <person name="Lohmar J.M."/>
            <person name="Busman M."/>
            <person name="Brown D.W."/>
            <person name="Naumann T.A."/>
            <person name="Divon H.H."/>
            <person name="Lysoe E."/>
            <person name="Uhlig S."/>
            <person name="Proctor R.H."/>
        </authorList>
    </citation>
    <scope>NUCLEOTIDE SEQUENCE</scope>
    <source>
        <strain evidence="6">NRRL 22465</strain>
    </source>
</reference>
<feature type="domain" description="AAA+ ATPase" evidence="5">
    <location>
        <begin position="708"/>
        <end position="826"/>
    </location>
</feature>
<dbReference type="InterPro" id="IPR003593">
    <property type="entry name" value="AAA+_ATPase"/>
</dbReference>
<comment type="similarity">
    <text evidence="1">Belongs to the CbxX/CfxQ family.</text>
</comment>
<evidence type="ECO:0000313" key="6">
    <source>
        <dbReference type="EMBL" id="KAF4974312.1"/>
    </source>
</evidence>
<dbReference type="PANTHER" id="PTHR43392:SF2">
    <property type="entry name" value="AAA-TYPE ATPASE FAMILY PROTEIN _ ANKYRIN REPEAT FAMILY PROTEIN"/>
    <property type="match status" value="1"/>
</dbReference>
<comment type="caution">
    <text evidence="6">The sequence shown here is derived from an EMBL/GenBank/DDBJ whole genome shotgun (WGS) entry which is preliminary data.</text>
</comment>
<keyword evidence="7" id="KW-1185">Reference proteome</keyword>
<dbReference type="Proteomes" id="UP000635477">
    <property type="component" value="Unassembled WGS sequence"/>
</dbReference>
<dbReference type="SUPFAM" id="SSF52540">
    <property type="entry name" value="P-loop containing nucleoside triphosphate hydrolases"/>
    <property type="match status" value="3"/>
</dbReference>
<dbReference type="AlphaFoldDB" id="A0A8H4UD80"/>
<dbReference type="Pfam" id="PF00004">
    <property type="entry name" value="AAA"/>
    <property type="match status" value="2"/>
</dbReference>
<dbReference type="OrthoDB" id="2423195at2759"/>
<dbReference type="Gene3D" id="1.10.8.60">
    <property type="match status" value="1"/>
</dbReference>